<dbReference type="Gene3D" id="3.60.10.10">
    <property type="entry name" value="Endonuclease/exonuclease/phosphatase"/>
    <property type="match status" value="1"/>
</dbReference>
<feature type="domain" description="Reverse transcriptase" evidence="2">
    <location>
        <begin position="607"/>
        <end position="882"/>
    </location>
</feature>
<dbReference type="EMBL" id="CACVKT020009086">
    <property type="protein sequence ID" value="CAC5420234.1"/>
    <property type="molecule type" value="Genomic_DNA"/>
</dbReference>
<dbReference type="InterPro" id="IPR043502">
    <property type="entry name" value="DNA/RNA_pol_sf"/>
</dbReference>
<dbReference type="SUPFAM" id="SSF56219">
    <property type="entry name" value="DNase I-like"/>
    <property type="match status" value="1"/>
</dbReference>
<dbReference type="Proteomes" id="UP000507470">
    <property type="component" value="Unassembled WGS sequence"/>
</dbReference>
<dbReference type="SUPFAM" id="SSF56672">
    <property type="entry name" value="DNA/RNA polymerases"/>
    <property type="match status" value="1"/>
</dbReference>
<reference evidence="3 4" key="1">
    <citation type="submission" date="2020-06" db="EMBL/GenBank/DDBJ databases">
        <authorList>
            <person name="Li R."/>
            <person name="Bekaert M."/>
        </authorList>
    </citation>
    <scope>NUCLEOTIDE SEQUENCE [LARGE SCALE GENOMIC DNA]</scope>
    <source>
        <strain evidence="4">wild</strain>
    </source>
</reference>
<gene>
    <name evidence="3" type="ORF">MCOR_52477</name>
</gene>
<protein>
    <recommendedName>
        <fullName evidence="2">Reverse transcriptase domain-containing protein</fullName>
    </recommendedName>
</protein>
<name>A0A6J8EHY9_MYTCO</name>
<sequence length="1091" mass="125565">MVPQANILNKQLRSYMRKSRFILQQMDTQFDSIINQFNENVNNTCNSQPTNQRNTRCTDNSDIQNGIPIIQESPMTGFAPTSNTAVPRSKTATTSNQSSYSLQTQYQGIRSKKPQIVNTSIPPTPLWGQPIYFNEQKSIPIHQPLHKGYVNQIPQTTTVNKGPYYNNPQHSSQNKYMERKSHLTAPNSFHNMFDQPPQQNQNHFLGILSAYLPTKAENDKFEEFSECIDQLFEITQKYELTHNLVIGGDFNEDISKINNSRRALKLKKLIDECNMKVDFKGPTFINVKGEEISEIDYFIYKTEVTHKTSRLTDVASNVSDHHPIKITLPCKFLKKEDILESNVQSRIRWDKVDINKYSNIIAQETPMLKEKLQNQQNSVTTTIEQTMEMLSNTAKKCSGQKTYGKNKLKLKLWNPEIKHTLHQNKIAYKNWKNADRPNDPEHPLVIVKKETRKLFRTELRKEENKRKHIERDRIITANTHNKRLFYQLIKKQRNNKNIFINDLHVSDKTYENEEVINGWHNHFKTLAEPIQNSTYDSKHQKLCDVDYQVIKYLCNQASPRIVIKSELIEAIKSINTGKSEDIFGLSIEHILNAGDDFTDFLLYLVNIIIHDKLIPEIIKLGLLSPIFKNKGSKNDCKNYRGIVVLPILCKIIEYIARIDFRPILLEKQSPLQRGFTPNTSPLNAAIIFEEIYREYTDCNSPFYIALLDAKSAFDVVIINMLMRKLFLLDIDPATWSIIDELHKNTSCSIKWKNQLSQEFKVYQGVKQGGLLSADLYKLYIEDLLSLYENSTLGCKIGNININAVACADDIALLSDNPYDLQILVNHALQYSQLHYYTLQPQKSVIIQVENKAKKTANHNWNFNLDNKEMPNLDKSTHLGIIRSTTKSKSDTFNIEQNITKARRTAYSLLSAGFHGNNGLDPITSVSIYKAYIQPVLTKIHPIIDLNNDNNPSKGALSIAIKLKLVTGTFMTQSKRASFTKSESPLCKLCDDEDEDIEHLLLKCKVLEPIRSPFINQIEDNILKDAPISFYKLSTNTQTQLIMDCTKLRHQNSGLLLNRKTEQLCELISRKLCYALHSIRARTISMQKKHSK</sequence>
<proteinExistence type="predicted"/>
<evidence type="ECO:0000313" key="3">
    <source>
        <dbReference type="EMBL" id="CAC5420234.1"/>
    </source>
</evidence>
<dbReference type="OrthoDB" id="6156040at2759"/>
<accession>A0A6J8EHY9</accession>
<dbReference type="InterPro" id="IPR005135">
    <property type="entry name" value="Endo/exonuclease/phosphatase"/>
</dbReference>
<feature type="compositionally biased region" description="Polar residues" evidence="1">
    <location>
        <begin position="79"/>
        <end position="102"/>
    </location>
</feature>
<dbReference type="PROSITE" id="PS50878">
    <property type="entry name" value="RT_POL"/>
    <property type="match status" value="1"/>
</dbReference>
<keyword evidence="4" id="KW-1185">Reference proteome</keyword>
<evidence type="ECO:0000313" key="4">
    <source>
        <dbReference type="Proteomes" id="UP000507470"/>
    </source>
</evidence>
<feature type="region of interest" description="Disordered" evidence="1">
    <location>
        <begin position="72"/>
        <end position="102"/>
    </location>
</feature>
<dbReference type="AlphaFoldDB" id="A0A6J8EHY9"/>
<evidence type="ECO:0000259" key="2">
    <source>
        <dbReference type="PROSITE" id="PS50878"/>
    </source>
</evidence>
<evidence type="ECO:0000256" key="1">
    <source>
        <dbReference type="SAM" id="MobiDB-lite"/>
    </source>
</evidence>
<dbReference type="CDD" id="cd01650">
    <property type="entry name" value="RT_nLTR_like"/>
    <property type="match status" value="1"/>
</dbReference>
<dbReference type="InterPro" id="IPR036691">
    <property type="entry name" value="Endo/exonu/phosph_ase_sf"/>
</dbReference>
<dbReference type="PANTHER" id="PTHR19446">
    <property type="entry name" value="REVERSE TRANSCRIPTASES"/>
    <property type="match status" value="1"/>
</dbReference>
<organism evidence="3 4">
    <name type="scientific">Mytilus coruscus</name>
    <name type="common">Sea mussel</name>
    <dbReference type="NCBI Taxonomy" id="42192"/>
    <lineage>
        <taxon>Eukaryota</taxon>
        <taxon>Metazoa</taxon>
        <taxon>Spiralia</taxon>
        <taxon>Lophotrochozoa</taxon>
        <taxon>Mollusca</taxon>
        <taxon>Bivalvia</taxon>
        <taxon>Autobranchia</taxon>
        <taxon>Pteriomorphia</taxon>
        <taxon>Mytilida</taxon>
        <taxon>Mytiloidea</taxon>
        <taxon>Mytilidae</taxon>
        <taxon>Mytilinae</taxon>
        <taxon>Mytilus</taxon>
    </lineage>
</organism>
<dbReference type="Pfam" id="PF00078">
    <property type="entry name" value="RVT_1"/>
    <property type="match status" value="1"/>
</dbReference>
<dbReference type="InterPro" id="IPR000477">
    <property type="entry name" value="RT_dom"/>
</dbReference>
<dbReference type="Pfam" id="PF14529">
    <property type="entry name" value="Exo_endo_phos_2"/>
    <property type="match status" value="1"/>
</dbReference>